<organism evidence="1 2">
    <name type="scientific">Albidovulum litorale</name>
    <dbReference type="NCBI Taxonomy" id="2984134"/>
    <lineage>
        <taxon>Bacteria</taxon>
        <taxon>Pseudomonadati</taxon>
        <taxon>Pseudomonadota</taxon>
        <taxon>Alphaproteobacteria</taxon>
        <taxon>Rhodobacterales</taxon>
        <taxon>Paracoccaceae</taxon>
        <taxon>Albidovulum</taxon>
    </lineage>
</organism>
<dbReference type="Pfam" id="PF07845">
    <property type="entry name" value="DUF1636"/>
    <property type="match status" value="1"/>
</dbReference>
<evidence type="ECO:0000313" key="2">
    <source>
        <dbReference type="Proteomes" id="UP001652564"/>
    </source>
</evidence>
<keyword evidence="2" id="KW-1185">Reference proteome</keyword>
<reference evidence="1 2" key="1">
    <citation type="submission" date="2022-10" db="EMBL/GenBank/DDBJ databases">
        <title>Defluviimonas sp. nov., isolated from ocean surface sediments.</title>
        <authorList>
            <person name="He W."/>
            <person name="Wang L."/>
            <person name="Zhang D.-F."/>
        </authorList>
    </citation>
    <scope>NUCLEOTIDE SEQUENCE [LARGE SCALE GENOMIC DNA]</scope>
    <source>
        <strain evidence="1 2">WL0050</strain>
    </source>
</reference>
<sequence>MSGVTVTVCRSCPAGQDGLAAQLRAAVGDDADLREVECMSGCTRPSTVAFRAEGKTAYLFGDITKVDIPNLTIFLRLYSASPDGTFADARPLGSLREKAIARIPG</sequence>
<comment type="caution">
    <text evidence="1">The sequence shown here is derived from an EMBL/GenBank/DDBJ whole genome shotgun (WGS) entry which is preliminary data.</text>
</comment>
<dbReference type="InterPro" id="IPR012863">
    <property type="entry name" value="DUF1636"/>
</dbReference>
<dbReference type="RefSeq" id="WP_263739918.1">
    <property type="nucleotide sequence ID" value="NZ_JAOWKZ010000002.1"/>
</dbReference>
<accession>A0ABT2ZNM8</accession>
<name>A0ABT2ZNM8_9RHOB</name>
<protein>
    <submittedName>
        <fullName evidence="1">DUF1636 domain-containing protein</fullName>
    </submittedName>
</protein>
<dbReference type="EMBL" id="JAOWKZ010000002">
    <property type="protein sequence ID" value="MCV2872743.1"/>
    <property type="molecule type" value="Genomic_DNA"/>
</dbReference>
<proteinExistence type="predicted"/>
<gene>
    <name evidence="1" type="ORF">OEZ71_10605</name>
</gene>
<dbReference type="Proteomes" id="UP001652564">
    <property type="component" value="Unassembled WGS sequence"/>
</dbReference>
<evidence type="ECO:0000313" key="1">
    <source>
        <dbReference type="EMBL" id="MCV2872743.1"/>
    </source>
</evidence>